<gene>
    <name evidence="1" type="ORF">NCTC13076_02210</name>
</gene>
<sequence>MGRLALSTIDKSGITEVIYSRERPVSNIFVRKEDLEEYKSSEKDKLSKKQSIDKEELVEQISFEDIDNNNEEKVKKDNSRLLYKSLDVINNKSSLVADQFSKC</sequence>
<reference evidence="1 2" key="1">
    <citation type="submission" date="2018-06" db="EMBL/GenBank/DDBJ databases">
        <authorList>
            <consortium name="Pathogen Informatics"/>
            <person name="Doyle S."/>
        </authorList>
    </citation>
    <scope>NUCLEOTIDE SEQUENCE [LARGE SCALE GENOMIC DNA]</scope>
    <source>
        <strain evidence="1 2">NCTC13076</strain>
    </source>
</reference>
<protein>
    <submittedName>
        <fullName evidence="1">Uncharacterized protein</fullName>
    </submittedName>
</protein>
<dbReference type="EMBL" id="UATM01000036">
    <property type="protein sequence ID" value="SPY59337.1"/>
    <property type="molecule type" value="Genomic_DNA"/>
</dbReference>
<organism evidence="1 2">
    <name type="scientific">Peptoniphilus harei</name>
    <dbReference type="NCBI Taxonomy" id="54005"/>
    <lineage>
        <taxon>Bacteria</taxon>
        <taxon>Bacillati</taxon>
        <taxon>Bacillota</taxon>
        <taxon>Tissierellia</taxon>
        <taxon>Tissierellales</taxon>
        <taxon>Peptoniphilaceae</taxon>
        <taxon>Peptoniphilus</taxon>
    </lineage>
</organism>
<accession>A0A2X2AUY9</accession>
<proteinExistence type="predicted"/>
<dbReference type="RefSeq" id="WP_256584891.1">
    <property type="nucleotide sequence ID" value="NZ_UATM01000036.1"/>
</dbReference>
<dbReference type="AlphaFoldDB" id="A0A2X2AUY9"/>
<name>A0A2X2AUY9_9FIRM</name>
<evidence type="ECO:0000313" key="2">
    <source>
        <dbReference type="Proteomes" id="UP000250070"/>
    </source>
</evidence>
<evidence type="ECO:0000313" key="1">
    <source>
        <dbReference type="EMBL" id="SPY59337.1"/>
    </source>
</evidence>
<dbReference type="Proteomes" id="UP000250070">
    <property type="component" value="Unassembled WGS sequence"/>
</dbReference>